<evidence type="ECO:0000313" key="2">
    <source>
        <dbReference type="Proteomes" id="UP000317650"/>
    </source>
</evidence>
<proteinExistence type="predicted"/>
<keyword evidence="2" id="KW-1185">Reference proteome</keyword>
<comment type="caution">
    <text evidence="1">The sequence shown here is derived from an EMBL/GenBank/DDBJ whole genome shotgun (WGS) entry which is preliminary data.</text>
</comment>
<reference evidence="1 2" key="1">
    <citation type="journal article" date="2019" name="Nat. Plants">
        <title>Genome sequencing of Musa balbisiana reveals subgenome evolution and function divergence in polyploid bananas.</title>
        <authorList>
            <person name="Yao X."/>
        </authorList>
    </citation>
    <scope>NUCLEOTIDE SEQUENCE [LARGE SCALE GENOMIC DNA]</scope>
    <source>
        <strain evidence="2">cv. DH-PKW</strain>
        <tissue evidence="1">Leaves</tissue>
    </source>
</reference>
<accession>A0A4S8KFE2</accession>
<dbReference type="Proteomes" id="UP000317650">
    <property type="component" value="Chromosome 4"/>
</dbReference>
<dbReference type="AlphaFoldDB" id="A0A4S8KFE2"/>
<dbReference type="EMBL" id="PYDT01000001">
    <property type="protein sequence ID" value="THU73959.1"/>
    <property type="molecule type" value="Genomic_DNA"/>
</dbReference>
<sequence length="90" mass="10010">MTPHWRYAPVLESPALVGFNQHGRLTDGSLPPHDMSMVGYLMETNQKPIGDGCTLASSDGPPVNDCYQLVYIDAGGWEKTKREDTKYPKK</sequence>
<evidence type="ECO:0000313" key="1">
    <source>
        <dbReference type="EMBL" id="THU73959.1"/>
    </source>
</evidence>
<protein>
    <submittedName>
        <fullName evidence="1">Uncharacterized protein</fullName>
    </submittedName>
</protein>
<organism evidence="1 2">
    <name type="scientific">Musa balbisiana</name>
    <name type="common">Banana</name>
    <dbReference type="NCBI Taxonomy" id="52838"/>
    <lineage>
        <taxon>Eukaryota</taxon>
        <taxon>Viridiplantae</taxon>
        <taxon>Streptophyta</taxon>
        <taxon>Embryophyta</taxon>
        <taxon>Tracheophyta</taxon>
        <taxon>Spermatophyta</taxon>
        <taxon>Magnoliopsida</taxon>
        <taxon>Liliopsida</taxon>
        <taxon>Zingiberales</taxon>
        <taxon>Musaceae</taxon>
        <taxon>Musa</taxon>
    </lineage>
</organism>
<name>A0A4S8KFE2_MUSBA</name>
<gene>
    <name evidence="1" type="ORF">C4D60_Mb04t28330</name>
</gene>